<dbReference type="Gene3D" id="1.20.1740.10">
    <property type="entry name" value="Amino acid/polyamine transporter I"/>
    <property type="match status" value="1"/>
</dbReference>
<keyword evidence="5" id="KW-0472">Membrane</keyword>
<reference evidence="7 8" key="1">
    <citation type="journal article" date="2015" name="Genome Biol. Evol.">
        <title>Phylogenomic analyses indicate that early fungi evolved digesting cell walls of algal ancestors of land plants.</title>
        <authorList>
            <person name="Chang Y."/>
            <person name="Wang S."/>
            <person name="Sekimoto S."/>
            <person name="Aerts A.L."/>
            <person name="Choi C."/>
            <person name="Clum A."/>
            <person name="LaButti K.M."/>
            <person name="Lindquist E.A."/>
            <person name="Yee Ngan C."/>
            <person name="Ohm R.A."/>
            <person name="Salamov A.A."/>
            <person name="Grigoriev I.V."/>
            <person name="Spatafora J.W."/>
            <person name="Berbee M.L."/>
        </authorList>
    </citation>
    <scope>NUCLEOTIDE SEQUENCE [LARGE SCALE GENOMIC DNA]</scope>
    <source>
        <strain evidence="7 8">JEL478</strain>
    </source>
</reference>
<dbReference type="EMBL" id="KQ965732">
    <property type="protein sequence ID" value="KXS21769.1"/>
    <property type="molecule type" value="Genomic_DNA"/>
</dbReference>
<dbReference type="Proteomes" id="UP000070544">
    <property type="component" value="Unassembled WGS sequence"/>
</dbReference>
<dbReference type="OrthoDB" id="10054429at2759"/>
<protein>
    <submittedName>
        <fullName evidence="7">Amino acid transporter</fullName>
    </submittedName>
</protein>
<evidence type="ECO:0000256" key="5">
    <source>
        <dbReference type="ARBA" id="ARBA00023136"/>
    </source>
</evidence>
<dbReference type="PANTHER" id="PTHR45649:SF26">
    <property type="entry name" value="OS04G0435100 PROTEIN"/>
    <property type="match status" value="1"/>
</dbReference>
<proteinExistence type="predicted"/>
<gene>
    <name evidence="7" type="ORF">M427DRAFT_278342</name>
</gene>
<dbReference type="OMA" id="INGVITC"/>
<evidence type="ECO:0000256" key="2">
    <source>
        <dbReference type="ARBA" id="ARBA00022448"/>
    </source>
</evidence>
<accession>A0A139AYG2</accession>
<dbReference type="GO" id="GO:0022857">
    <property type="term" value="F:transmembrane transporter activity"/>
    <property type="evidence" value="ECO:0007669"/>
    <property type="project" value="InterPro"/>
</dbReference>
<evidence type="ECO:0000256" key="3">
    <source>
        <dbReference type="ARBA" id="ARBA00022692"/>
    </source>
</evidence>
<name>A0A139AYG2_GONPJ</name>
<feature type="chain" id="PRO_5007296493" evidence="6">
    <location>
        <begin position="19"/>
        <end position="455"/>
    </location>
</feature>
<feature type="signal peptide" evidence="6">
    <location>
        <begin position="1"/>
        <end position="18"/>
    </location>
</feature>
<dbReference type="STRING" id="1344416.A0A139AYG2"/>
<sequence length="455" mass="48937">MGMSIGWLIISVLTISNAASMAEICSTYPTAGGLYYWSAKLGGEVWGPFASWVNAWFNLVGQIAFIAASGPILGAYLWSMAMMSNADLSPNMYITTSLGIAGLVLSGLLNCFSEKVLSQITLFSIALHVIDLLVIVIWLLAASPMKQSASFVFGTFINGTGWSSDALVFQLGLLLPSVTLIGQDASAHISEETEGSDKAAPQGIFQSVLWSAIFGTGYLYTLLFCIQDIDAVLASPYPTLVAQLSIDAIGHNGALFILVLLWLTQLVCTVYCIASSSRMMYAFSRDKGLPFSKFFHWVHPETLLPLRTIALSTFLGSLFAAIGYGSPLALSIESSVTTVAMLTAYTLPILMRVTVSRDTFKPGPFNLGRFSVINGVITCVYVGYMFVLLCLPQVVPVTGSTMNYALPLLAAVILGSSVSWIWAKEWFKGPALHISVEEVAEMEALAAVKKDETAV</sequence>
<evidence type="ECO:0000256" key="1">
    <source>
        <dbReference type="ARBA" id="ARBA00004141"/>
    </source>
</evidence>
<keyword evidence="8" id="KW-1185">Reference proteome</keyword>
<dbReference type="GO" id="GO:0016020">
    <property type="term" value="C:membrane"/>
    <property type="evidence" value="ECO:0007669"/>
    <property type="project" value="UniProtKB-SubCell"/>
</dbReference>
<dbReference type="InterPro" id="IPR002293">
    <property type="entry name" value="AA/rel_permease1"/>
</dbReference>
<dbReference type="AlphaFoldDB" id="A0A139AYG2"/>
<keyword evidence="3" id="KW-0812">Transmembrane</keyword>
<keyword evidence="4" id="KW-1133">Transmembrane helix</keyword>
<organism evidence="7 8">
    <name type="scientific">Gonapodya prolifera (strain JEL478)</name>
    <name type="common">Monoblepharis prolifera</name>
    <dbReference type="NCBI Taxonomy" id="1344416"/>
    <lineage>
        <taxon>Eukaryota</taxon>
        <taxon>Fungi</taxon>
        <taxon>Fungi incertae sedis</taxon>
        <taxon>Chytridiomycota</taxon>
        <taxon>Chytridiomycota incertae sedis</taxon>
        <taxon>Monoblepharidomycetes</taxon>
        <taxon>Monoblepharidales</taxon>
        <taxon>Gonapodyaceae</taxon>
        <taxon>Gonapodya</taxon>
    </lineage>
</organism>
<evidence type="ECO:0000256" key="6">
    <source>
        <dbReference type="SAM" id="SignalP"/>
    </source>
</evidence>
<dbReference type="Pfam" id="PF13520">
    <property type="entry name" value="AA_permease_2"/>
    <property type="match status" value="1"/>
</dbReference>
<comment type="subcellular location">
    <subcellularLocation>
        <location evidence="1">Membrane</location>
        <topology evidence="1">Multi-pass membrane protein</topology>
    </subcellularLocation>
</comment>
<evidence type="ECO:0000313" key="8">
    <source>
        <dbReference type="Proteomes" id="UP000070544"/>
    </source>
</evidence>
<keyword evidence="2" id="KW-0813">Transport</keyword>
<keyword evidence="6" id="KW-0732">Signal</keyword>
<dbReference type="PIRSF" id="PIRSF006060">
    <property type="entry name" value="AA_transporter"/>
    <property type="match status" value="1"/>
</dbReference>
<evidence type="ECO:0000256" key="4">
    <source>
        <dbReference type="ARBA" id="ARBA00022989"/>
    </source>
</evidence>
<dbReference type="PANTHER" id="PTHR45649">
    <property type="entry name" value="AMINO-ACID PERMEASE BAT1"/>
    <property type="match status" value="1"/>
</dbReference>
<evidence type="ECO:0000313" key="7">
    <source>
        <dbReference type="EMBL" id="KXS21769.1"/>
    </source>
</evidence>